<dbReference type="Gene3D" id="2.160.20.10">
    <property type="entry name" value="Single-stranded right-handed beta-helix, Pectin lyase-like"/>
    <property type="match status" value="1"/>
</dbReference>
<gene>
    <name evidence="1" type="primary">cslB</name>
    <name evidence="1" type="ORF">Pan153_37620</name>
</gene>
<name>A0A518FRX2_9PLAN</name>
<dbReference type="CDD" id="cd14251">
    <property type="entry name" value="PL-6"/>
    <property type="match status" value="1"/>
</dbReference>
<dbReference type="EMBL" id="CP036317">
    <property type="protein sequence ID" value="QDV19099.1"/>
    <property type="molecule type" value="Genomic_DNA"/>
</dbReference>
<dbReference type="GO" id="GO:0033999">
    <property type="term" value="F:chondroitin B lyase activity"/>
    <property type="evidence" value="ECO:0007669"/>
    <property type="project" value="UniProtKB-EC"/>
</dbReference>
<dbReference type="SMART" id="SM00710">
    <property type="entry name" value="PbH1"/>
    <property type="match status" value="4"/>
</dbReference>
<dbReference type="InterPro" id="IPR006626">
    <property type="entry name" value="PbH1"/>
</dbReference>
<dbReference type="OrthoDB" id="6475864at2"/>
<dbReference type="InterPro" id="IPR011050">
    <property type="entry name" value="Pectin_lyase_fold/virulence"/>
</dbReference>
<dbReference type="AlphaFoldDB" id="A0A518FRX2"/>
<sequence length="414" mass="45699">MPNQHRIALLARPTVTESVSRTLTFRNILLSLLLLAWPSLIQAEAFRVETPAALQSAVKAAQPGDLITLVGSDWHDVRLKLKLKGTSKQPVTVRSQITFTGSSSLDLNGEHVVLDGFTFRNGSLKTGHVLRVRGAHNRVTRCTIENYNPDNIDTRYQWLSLNGHHHRVDHCRFAGQNHSGTTLVVWLDEEGEVGRHRIERNYFLNRQRGKGNGFETIRIGTSETSMKSAQCVVSENLFENCDGEIELISNKSCDNVYERNTIVGCAGALTLRHGNNCIVRENLILGDGDRRSGGIRIVGEGHQIIGNHIEGVGNRIGGAIALSAGVPDPKLNQHARVRHILIDGNTLIDNDGEEIVYGHGLGSRSRSLLPEDVIVKNTRRSGQLLLKRLKPADVGPDATGSKLDSFNRELERLK</sequence>
<evidence type="ECO:0000313" key="1">
    <source>
        <dbReference type="EMBL" id="QDV19099.1"/>
    </source>
</evidence>
<dbReference type="EC" id="4.2.2.19" evidence="1"/>
<dbReference type="Pfam" id="PF14592">
    <property type="entry name" value="Chondroitinas_B"/>
    <property type="match status" value="1"/>
</dbReference>
<dbReference type="SUPFAM" id="SSF51126">
    <property type="entry name" value="Pectin lyase-like"/>
    <property type="match status" value="1"/>
</dbReference>
<proteinExistence type="predicted"/>
<accession>A0A518FRX2</accession>
<keyword evidence="1" id="KW-0456">Lyase</keyword>
<dbReference type="InterPro" id="IPR039513">
    <property type="entry name" value="PL-6"/>
</dbReference>
<organism evidence="1 2">
    <name type="scientific">Gimesia panareensis</name>
    <dbReference type="NCBI Taxonomy" id="2527978"/>
    <lineage>
        <taxon>Bacteria</taxon>
        <taxon>Pseudomonadati</taxon>
        <taxon>Planctomycetota</taxon>
        <taxon>Planctomycetia</taxon>
        <taxon>Planctomycetales</taxon>
        <taxon>Planctomycetaceae</taxon>
        <taxon>Gimesia</taxon>
    </lineage>
</organism>
<protein>
    <submittedName>
        <fullName evidence="1">Chondroitinase-B</fullName>
        <ecNumber evidence="1">4.2.2.19</ecNumber>
    </submittedName>
</protein>
<reference evidence="1 2" key="1">
    <citation type="submission" date="2019-02" db="EMBL/GenBank/DDBJ databases">
        <title>Deep-cultivation of Planctomycetes and their phenomic and genomic characterization uncovers novel biology.</title>
        <authorList>
            <person name="Wiegand S."/>
            <person name="Jogler M."/>
            <person name="Boedeker C."/>
            <person name="Pinto D."/>
            <person name="Vollmers J."/>
            <person name="Rivas-Marin E."/>
            <person name="Kohn T."/>
            <person name="Peeters S.H."/>
            <person name="Heuer A."/>
            <person name="Rast P."/>
            <person name="Oberbeckmann S."/>
            <person name="Bunk B."/>
            <person name="Jeske O."/>
            <person name="Meyerdierks A."/>
            <person name="Storesund J.E."/>
            <person name="Kallscheuer N."/>
            <person name="Luecker S."/>
            <person name="Lage O.M."/>
            <person name="Pohl T."/>
            <person name="Merkel B.J."/>
            <person name="Hornburger P."/>
            <person name="Mueller R.-W."/>
            <person name="Bruemmer F."/>
            <person name="Labrenz M."/>
            <person name="Spormann A.M."/>
            <person name="Op den Camp H."/>
            <person name="Overmann J."/>
            <person name="Amann R."/>
            <person name="Jetten M.S.M."/>
            <person name="Mascher T."/>
            <person name="Medema M.H."/>
            <person name="Devos D.P."/>
            <person name="Kaster A.-K."/>
            <person name="Ovreas L."/>
            <person name="Rohde M."/>
            <person name="Galperin M.Y."/>
            <person name="Jogler C."/>
        </authorList>
    </citation>
    <scope>NUCLEOTIDE SEQUENCE [LARGE SCALE GENOMIC DNA]</scope>
    <source>
        <strain evidence="1 2">Pan153</strain>
    </source>
</reference>
<dbReference type="Proteomes" id="UP000320839">
    <property type="component" value="Chromosome"/>
</dbReference>
<evidence type="ECO:0000313" key="2">
    <source>
        <dbReference type="Proteomes" id="UP000320839"/>
    </source>
</evidence>
<dbReference type="InterPro" id="IPR012334">
    <property type="entry name" value="Pectin_lyas_fold"/>
</dbReference>